<comment type="caution">
    <text evidence="2">The sequence shown here is derived from an EMBL/GenBank/DDBJ whole genome shotgun (WGS) entry which is preliminary data.</text>
</comment>
<keyword evidence="1" id="KW-1133">Transmembrane helix</keyword>
<organism evidence="2 3">
    <name type="scientific">Plasmodium vivax</name>
    <name type="common">malaria parasite P. vivax</name>
    <dbReference type="NCBI Taxonomy" id="5855"/>
    <lineage>
        <taxon>Eukaryota</taxon>
        <taxon>Sar</taxon>
        <taxon>Alveolata</taxon>
        <taxon>Apicomplexa</taxon>
        <taxon>Aconoidasida</taxon>
        <taxon>Haemosporida</taxon>
        <taxon>Plasmodiidae</taxon>
        <taxon>Plasmodium</taxon>
        <taxon>Plasmodium (Plasmodium)</taxon>
    </lineage>
</organism>
<keyword evidence="1" id="KW-0812">Transmembrane</keyword>
<dbReference type="Proteomes" id="UP000779233">
    <property type="component" value="Unassembled WGS sequence"/>
</dbReference>
<feature type="transmembrane region" description="Helical" evidence="1">
    <location>
        <begin position="243"/>
        <end position="262"/>
    </location>
</feature>
<protein>
    <submittedName>
        <fullName evidence="2">(malaria parasite P. vivax) hypothetical protein</fullName>
    </submittedName>
</protein>
<dbReference type="VEuPathDB" id="PlasmoDB:PVPAM_130012000"/>
<proteinExistence type="predicted"/>
<keyword evidence="1" id="KW-0472">Membrane</keyword>
<sequence>MDSPKESIEESYEFFDDIKTYLSYNDKLNDNEKFQKYESSCEFMSSNTIFTEKQRKNSLCERFNYLIDLLSSGKKNLSKCDKEYLNFWLNDELSTDDNNSPICVKDFYDKLKQKRYDSYINSLEGHIYNIAHEHFVNMSILNNLYKNYGKIFNEKSNVVCGSKENCLEYSKKCYNEYKKGLIRCFNKQGKWCEKLIEFNNMYKSKNKSASLLGVFSYNNLIELPRHEDVQYELYGGLKSWKNLTILTFSILGSTIGLIFYFYKFSPCGKNFCAKVKTKKKIRHNISMETHEFLHPYDYPNKNSNNTYNLHYKSVDSS</sequence>
<name>A0A8S4HPN6_PLAVI</name>
<evidence type="ECO:0000313" key="3">
    <source>
        <dbReference type="Proteomes" id="UP000779233"/>
    </source>
</evidence>
<accession>A0A8S4HPN6</accession>
<reference evidence="2" key="1">
    <citation type="submission" date="2021-09" db="EMBL/GenBank/DDBJ databases">
        <authorList>
            <consortium name="Pathogen Informatics"/>
        </authorList>
    </citation>
    <scope>NUCLEOTIDE SEQUENCE</scope>
    <source>
        <strain evidence="2">PvW1</strain>
    </source>
</reference>
<evidence type="ECO:0000313" key="2">
    <source>
        <dbReference type="EMBL" id="CAG9485736.1"/>
    </source>
</evidence>
<dbReference type="EMBL" id="CAJZCX010000019">
    <property type="protein sequence ID" value="CAG9485736.1"/>
    <property type="molecule type" value="Genomic_DNA"/>
</dbReference>
<evidence type="ECO:0000256" key="1">
    <source>
        <dbReference type="SAM" id="Phobius"/>
    </source>
</evidence>
<gene>
    <name evidence="2" type="ORF">PVW1_000018500</name>
</gene>
<dbReference type="AlphaFoldDB" id="A0A8S4HPN6"/>